<dbReference type="AlphaFoldDB" id="A0A498CE90"/>
<reference evidence="3 4" key="1">
    <citation type="submission" date="2018-10" db="EMBL/GenBank/DDBJ databases">
        <title>Genomic Encyclopedia of Type Strains, Phase IV (KMG-IV): sequencing the most valuable type-strain genomes for metagenomic binning, comparative biology and taxonomic classification.</title>
        <authorList>
            <person name="Goeker M."/>
        </authorList>
    </citation>
    <scope>NUCLEOTIDE SEQUENCE [LARGE SCALE GENOMIC DNA]</scope>
    <source>
        <strain evidence="3 4">DSM 12769</strain>
    </source>
</reference>
<dbReference type="Pfam" id="PF13559">
    <property type="entry name" value="DUF4129"/>
    <property type="match status" value="1"/>
</dbReference>
<dbReference type="InterPro" id="IPR052901">
    <property type="entry name" value="Bact_TGase-like"/>
</dbReference>
<comment type="caution">
    <text evidence="3">The sequence shown here is derived from an EMBL/GenBank/DDBJ whole genome shotgun (WGS) entry which is preliminary data.</text>
</comment>
<name>A0A498CE90_9GAMM</name>
<evidence type="ECO:0000313" key="4">
    <source>
        <dbReference type="Proteomes" id="UP000275461"/>
    </source>
</evidence>
<proteinExistence type="predicted"/>
<feature type="transmembrane region" description="Helical" evidence="1">
    <location>
        <begin position="115"/>
        <end position="134"/>
    </location>
</feature>
<protein>
    <submittedName>
        <fullName evidence="3">Uncharacterized protein DUF4129</fullName>
    </submittedName>
</protein>
<dbReference type="InterPro" id="IPR021878">
    <property type="entry name" value="TgpA_N"/>
</dbReference>
<feature type="transmembrane region" description="Helical" evidence="1">
    <location>
        <begin position="12"/>
        <end position="33"/>
    </location>
</feature>
<dbReference type="Pfam" id="PF11992">
    <property type="entry name" value="TgpA_N"/>
    <property type="match status" value="1"/>
</dbReference>
<dbReference type="PANTHER" id="PTHR42736:SF1">
    <property type="entry name" value="PROTEIN-GLUTAMINE GAMMA-GLUTAMYLTRANSFERASE"/>
    <property type="match status" value="1"/>
</dbReference>
<dbReference type="PANTHER" id="PTHR42736">
    <property type="entry name" value="PROTEIN-GLUTAMINE GAMMA-GLUTAMYLTRANSFERASE"/>
    <property type="match status" value="1"/>
</dbReference>
<feature type="domain" description="Transglutaminase-like" evidence="2">
    <location>
        <begin position="388"/>
        <end position="459"/>
    </location>
</feature>
<feature type="transmembrane region" description="Helical" evidence="1">
    <location>
        <begin position="146"/>
        <end position="167"/>
    </location>
</feature>
<organism evidence="3 4">
    <name type="scientific">Alkalispirillum mobile</name>
    <dbReference type="NCBI Taxonomy" id="85925"/>
    <lineage>
        <taxon>Bacteria</taxon>
        <taxon>Pseudomonadati</taxon>
        <taxon>Pseudomonadota</taxon>
        <taxon>Gammaproteobacteria</taxon>
        <taxon>Chromatiales</taxon>
        <taxon>Ectothiorhodospiraceae</taxon>
        <taxon>Alkalispirillum</taxon>
    </lineage>
</organism>
<dbReference type="Pfam" id="PF01841">
    <property type="entry name" value="Transglut_core"/>
    <property type="match status" value="1"/>
</dbReference>
<keyword evidence="1" id="KW-1133">Transmembrane helix</keyword>
<dbReference type="InterPro" id="IPR002931">
    <property type="entry name" value="Transglutaminase-like"/>
</dbReference>
<feature type="transmembrane region" description="Helical" evidence="1">
    <location>
        <begin position="532"/>
        <end position="552"/>
    </location>
</feature>
<evidence type="ECO:0000259" key="2">
    <source>
        <dbReference type="SMART" id="SM00460"/>
    </source>
</evidence>
<evidence type="ECO:0000313" key="3">
    <source>
        <dbReference type="EMBL" id="RLK50748.1"/>
    </source>
</evidence>
<gene>
    <name evidence="3" type="ORF">DFR31_0654</name>
</gene>
<dbReference type="EMBL" id="RCDA01000001">
    <property type="protein sequence ID" value="RLK50748.1"/>
    <property type="molecule type" value="Genomic_DNA"/>
</dbReference>
<dbReference type="Proteomes" id="UP000275461">
    <property type="component" value="Unassembled WGS sequence"/>
</dbReference>
<keyword evidence="1" id="KW-0472">Membrane</keyword>
<dbReference type="SUPFAM" id="SSF54001">
    <property type="entry name" value="Cysteine proteinases"/>
    <property type="match status" value="1"/>
</dbReference>
<dbReference type="Gene3D" id="3.10.620.30">
    <property type="match status" value="1"/>
</dbReference>
<dbReference type="SMART" id="SM00460">
    <property type="entry name" value="TGc"/>
    <property type="match status" value="1"/>
</dbReference>
<sequence>MLGTLALVGAAHAPYLPLWISLGALACGLWSWVNLNRWRRLPPRTLRFALTLLAIGGVYLSYGELLGQEAGTALLLCMSALKLLELRSRRDAILLIGLGFFLVGTQFLRSQELPMAFYLGFCTLGLIISLMGTTRESAPRHPLAHVPQAGAILLQALPLAALLFFLFPRLDGPLWAMPEDDQAAMTGLSDSMEPGSIGELAQSDAVAFRVEFDGDHPQAPQRYWRGPVFEAYDGRRWQKHDQLHDMTEAATTADDVDKWRYTITLEPHGQPWLFGLDLPVDLDLNGARTRGGQTWERDREVNRRIRYQGESALDYALGGSLDDQRREVNQHLEGDRHPETVALAQGWLEETEDPQALLGHAISFFREQSFGYTLSPPLMQADMVDEFLFEHQQGFCEHFAAAFAVMMRAVGVPTRVVTGYLGGEMNPAGDYMIVRQSDAHAWNEVWLEGEGWVRVDPTVLAAPTRLDEGLEASVSDPDSVPAMARFDASWLRGLQLRWDAVNMTWHRWMLGYGPEMQRQWLERLGLTSWQQAVMALGGALVALSLLLAWITLYRGAPRPSDPAVRAWQKLTRKLGRKGLPPQPAEPPNRYAQRVARARPDLAPGILQLARLYQQYRYEPAPREADLRALREGVRKLRP</sequence>
<keyword evidence="1" id="KW-0812">Transmembrane</keyword>
<dbReference type="InterPro" id="IPR038765">
    <property type="entry name" value="Papain-like_cys_pep_sf"/>
</dbReference>
<accession>A0A498CE90</accession>
<evidence type="ECO:0000256" key="1">
    <source>
        <dbReference type="SAM" id="Phobius"/>
    </source>
</evidence>
<dbReference type="InterPro" id="IPR025403">
    <property type="entry name" value="TgpA-like_C"/>
</dbReference>
<feature type="transmembrane region" description="Helical" evidence="1">
    <location>
        <begin position="92"/>
        <end position="109"/>
    </location>
</feature>
<keyword evidence="4" id="KW-1185">Reference proteome</keyword>